<dbReference type="GO" id="GO:0015562">
    <property type="term" value="F:efflux transmembrane transporter activity"/>
    <property type="evidence" value="ECO:0007669"/>
    <property type="project" value="TreeGrafter"/>
</dbReference>
<dbReference type="PANTHER" id="PTHR30469">
    <property type="entry name" value="MULTIDRUG RESISTANCE PROTEIN MDTA"/>
    <property type="match status" value="1"/>
</dbReference>
<dbReference type="Gene3D" id="1.10.287.470">
    <property type="entry name" value="Helix hairpin bin"/>
    <property type="match status" value="1"/>
</dbReference>
<dbReference type="GO" id="GO:1990281">
    <property type="term" value="C:efflux pump complex"/>
    <property type="evidence" value="ECO:0007669"/>
    <property type="project" value="TreeGrafter"/>
</dbReference>
<comment type="caution">
    <text evidence="4">The sequence shown here is derived from an EMBL/GenBank/DDBJ whole genome shotgun (WGS) entry which is preliminary data.</text>
</comment>
<keyword evidence="5" id="KW-1185">Reference proteome</keyword>
<dbReference type="SUPFAM" id="SSF111369">
    <property type="entry name" value="HlyD-like secretion proteins"/>
    <property type="match status" value="2"/>
</dbReference>
<dbReference type="EMBL" id="QFWX01000002">
    <property type="protein sequence ID" value="PXX92469.1"/>
    <property type="molecule type" value="Genomic_DNA"/>
</dbReference>
<dbReference type="RefSeq" id="WP_114612023.1">
    <property type="nucleotide sequence ID" value="NZ_QFWX01000002.1"/>
</dbReference>
<feature type="domain" description="Multidrug resistance protein MdtA-like barrel-sandwich hybrid" evidence="3">
    <location>
        <begin position="65"/>
        <end position="241"/>
    </location>
</feature>
<dbReference type="Gene3D" id="2.40.50.100">
    <property type="match status" value="1"/>
</dbReference>
<keyword evidence="2" id="KW-0175">Coiled coil</keyword>
<dbReference type="Gene3D" id="2.40.420.20">
    <property type="match status" value="1"/>
</dbReference>
<feature type="coiled-coil region" evidence="2">
    <location>
        <begin position="105"/>
        <end position="150"/>
    </location>
</feature>
<evidence type="ECO:0000313" key="4">
    <source>
        <dbReference type="EMBL" id="PXX92469.1"/>
    </source>
</evidence>
<name>A0A2V3ZMY6_9GAMM</name>
<proteinExistence type="inferred from homology"/>
<dbReference type="Pfam" id="PF25917">
    <property type="entry name" value="BSH_RND"/>
    <property type="match status" value="1"/>
</dbReference>
<sequence>MTKRIIPLFILALGIGGFILLKATRPDPETASARERSWLVEVMTVEPGIHTPVLPLYGQIVAPEQTTIASPLAGRIGSRPVREGQRVNEGQLLVALDEADVQPLVAQAEADVEDLQAQLAAEQVRYANDRQALEGEKAILENARRQFERTQSLVSRDLTSQEALEAASDALARARLTVTARQRAVDEHPSRVQSLEARLARARAALASVRRDAERATVAAPFDGIVTDIQVAEGDRVSQNARLLSVYPDQGLELRARVPSVFRQELLDALGSGEELQAIATDGQHTLSLTRFAGTSDPAGTEAILTLQGGAGGLRPGGLLPVTLERPQQANAIAIPYSALYGSDSVYRMTDDSRMQRVTVKRLGEARAANGERHVLVSAEGLEAGDALITTHLPNAMSGLKVELAGARAEAGE</sequence>
<accession>A0A2V3ZMY6</accession>
<organism evidence="4 5">
    <name type="scientific">Marinobacter vulgaris</name>
    <dbReference type="NCBI Taxonomy" id="1928331"/>
    <lineage>
        <taxon>Bacteria</taxon>
        <taxon>Pseudomonadati</taxon>
        <taxon>Pseudomonadota</taxon>
        <taxon>Gammaproteobacteria</taxon>
        <taxon>Pseudomonadales</taxon>
        <taxon>Marinobacteraceae</taxon>
        <taxon>Marinobacter</taxon>
    </lineage>
</organism>
<reference evidence="5" key="1">
    <citation type="submission" date="2018-05" db="EMBL/GenBank/DDBJ databases">
        <authorList>
            <person name="Lu D."/>
        </authorList>
    </citation>
    <scope>NUCLEOTIDE SEQUENCE [LARGE SCALE GENOMIC DNA]</scope>
    <source>
        <strain evidence="5">F01</strain>
    </source>
</reference>
<evidence type="ECO:0000256" key="1">
    <source>
        <dbReference type="ARBA" id="ARBA00009477"/>
    </source>
</evidence>
<dbReference type="OrthoDB" id="8524475at2"/>
<protein>
    <submittedName>
        <fullName evidence="4">RND transporter</fullName>
    </submittedName>
</protein>
<reference evidence="4 5" key="2">
    <citation type="submission" date="2018-06" db="EMBL/GenBank/DDBJ databases">
        <title>Marinobactersediminissp. nov, a moderately halophilic bacterium isolated from marine solar saltern.</title>
        <authorList>
            <person name="Zhang Y."/>
        </authorList>
    </citation>
    <scope>NUCLEOTIDE SEQUENCE [LARGE SCALE GENOMIC DNA]</scope>
    <source>
        <strain evidence="4 5">F01</strain>
    </source>
</reference>
<dbReference type="PANTHER" id="PTHR30469:SF15">
    <property type="entry name" value="HLYD FAMILY OF SECRETION PROTEINS"/>
    <property type="match status" value="1"/>
</dbReference>
<dbReference type="InterPro" id="IPR058625">
    <property type="entry name" value="MdtA-like_BSH"/>
</dbReference>
<dbReference type="Gene3D" id="2.40.30.170">
    <property type="match status" value="1"/>
</dbReference>
<comment type="similarity">
    <text evidence="1">Belongs to the membrane fusion protein (MFP) (TC 8.A.1) family.</text>
</comment>
<evidence type="ECO:0000256" key="2">
    <source>
        <dbReference type="SAM" id="Coils"/>
    </source>
</evidence>
<gene>
    <name evidence="4" type="ORF">DIT71_04540</name>
</gene>
<evidence type="ECO:0000259" key="3">
    <source>
        <dbReference type="Pfam" id="PF25917"/>
    </source>
</evidence>
<dbReference type="AlphaFoldDB" id="A0A2V3ZMY6"/>
<evidence type="ECO:0000313" key="5">
    <source>
        <dbReference type="Proteomes" id="UP000253987"/>
    </source>
</evidence>
<dbReference type="Proteomes" id="UP000253987">
    <property type="component" value="Unassembled WGS sequence"/>
</dbReference>